<proteinExistence type="predicted"/>
<dbReference type="AlphaFoldDB" id="A0A9P7AJU3"/>
<evidence type="ECO:0000256" key="1">
    <source>
        <dbReference type="ARBA" id="ARBA00023065"/>
    </source>
</evidence>
<evidence type="ECO:0000256" key="2">
    <source>
        <dbReference type="SAM" id="Phobius"/>
    </source>
</evidence>
<dbReference type="PANTHER" id="PTHR31503:SF22">
    <property type="entry name" value="VACUOLAR CALCIUM ION TRANSPORTER"/>
    <property type="match status" value="1"/>
</dbReference>
<dbReference type="GeneID" id="64597234"/>
<organism evidence="3 4">
    <name type="scientific">Suillus plorans</name>
    <dbReference type="NCBI Taxonomy" id="116603"/>
    <lineage>
        <taxon>Eukaryota</taxon>
        <taxon>Fungi</taxon>
        <taxon>Dikarya</taxon>
        <taxon>Basidiomycota</taxon>
        <taxon>Agaricomycotina</taxon>
        <taxon>Agaricomycetes</taxon>
        <taxon>Agaricomycetidae</taxon>
        <taxon>Boletales</taxon>
        <taxon>Suillineae</taxon>
        <taxon>Suillaceae</taxon>
        <taxon>Suillus</taxon>
    </lineage>
</organism>
<keyword evidence="2" id="KW-0472">Membrane</keyword>
<name>A0A9P7AJU3_9AGAM</name>
<protein>
    <recommendedName>
        <fullName evidence="5">Sodium/calcium exchanger membrane region domain-containing protein</fullName>
    </recommendedName>
</protein>
<keyword evidence="4" id="KW-1185">Reference proteome</keyword>
<keyword evidence="1" id="KW-0813">Transport</keyword>
<dbReference type="EMBL" id="JABBWE010000046">
    <property type="protein sequence ID" value="KAG1790912.1"/>
    <property type="molecule type" value="Genomic_DNA"/>
</dbReference>
<reference evidence="3" key="1">
    <citation type="journal article" date="2020" name="New Phytol.">
        <title>Comparative genomics reveals dynamic genome evolution in host specialist ectomycorrhizal fungi.</title>
        <authorList>
            <person name="Lofgren L.A."/>
            <person name="Nguyen N.H."/>
            <person name="Vilgalys R."/>
            <person name="Ruytinx J."/>
            <person name="Liao H.L."/>
            <person name="Branco S."/>
            <person name="Kuo A."/>
            <person name="LaButti K."/>
            <person name="Lipzen A."/>
            <person name="Andreopoulos W."/>
            <person name="Pangilinan J."/>
            <person name="Riley R."/>
            <person name="Hundley H."/>
            <person name="Na H."/>
            <person name="Barry K."/>
            <person name="Grigoriev I.V."/>
            <person name="Stajich J.E."/>
            <person name="Kennedy P.G."/>
        </authorList>
    </citation>
    <scope>NUCLEOTIDE SEQUENCE</scope>
    <source>
        <strain evidence="3">S12</strain>
    </source>
</reference>
<sequence length="58" mass="6151">MVIPGQLRIVQMSMLGSILSNILLVLGCSFLAGGLYHSEGFFNGTGAQICLPDDCLVH</sequence>
<dbReference type="OrthoDB" id="1699231at2759"/>
<keyword evidence="2" id="KW-0812">Transmembrane</keyword>
<dbReference type="GO" id="GO:0006874">
    <property type="term" value="P:intracellular calcium ion homeostasis"/>
    <property type="evidence" value="ECO:0007669"/>
    <property type="project" value="TreeGrafter"/>
</dbReference>
<accession>A0A9P7AJU3</accession>
<keyword evidence="2" id="KW-1133">Transmembrane helix</keyword>
<dbReference type="RefSeq" id="XP_041157840.1">
    <property type="nucleotide sequence ID" value="XM_041303470.1"/>
</dbReference>
<dbReference type="PANTHER" id="PTHR31503">
    <property type="entry name" value="VACUOLAR CALCIUM ION TRANSPORTER"/>
    <property type="match status" value="1"/>
</dbReference>
<dbReference type="GO" id="GO:0015369">
    <property type="term" value="F:calcium:proton antiporter activity"/>
    <property type="evidence" value="ECO:0007669"/>
    <property type="project" value="TreeGrafter"/>
</dbReference>
<evidence type="ECO:0000313" key="3">
    <source>
        <dbReference type="EMBL" id="KAG1790912.1"/>
    </source>
</evidence>
<dbReference type="GO" id="GO:0000329">
    <property type="term" value="C:fungal-type vacuole membrane"/>
    <property type="evidence" value="ECO:0007669"/>
    <property type="project" value="TreeGrafter"/>
</dbReference>
<evidence type="ECO:0000313" key="4">
    <source>
        <dbReference type="Proteomes" id="UP000719766"/>
    </source>
</evidence>
<gene>
    <name evidence="3" type="ORF">HD556DRAFT_1387912</name>
</gene>
<comment type="caution">
    <text evidence="3">The sequence shown here is derived from an EMBL/GenBank/DDBJ whole genome shotgun (WGS) entry which is preliminary data.</text>
</comment>
<feature type="transmembrane region" description="Helical" evidence="2">
    <location>
        <begin position="12"/>
        <end position="36"/>
    </location>
</feature>
<dbReference type="Proteomes" id="UP000719766">
    <property type="component" value="Unassembled WGS sequence"/>
</dbReference>
<keyword evidence="1" id="KW-0406">Ion transport</keyword>
<evidence type="ECO:0008006" key="5">
    <source>
        <dbReference type="Google" id="ProtNLM"/>
    </source>
</evidence>
<dbReference type="InterPro" id="IPR004713">
    <property type="entry name" value="CaH_exchang"/>
</dbReference>